<keyword evidence="3" id="KW-0964">Secreted</keyword>
<dbReference type="Gene3D" id="3.40.50.1820">
    <property type="entry name" value="alpha/beta hydrolase"/>
    <property type="match status" value="1"/>
</dbReference>
<dbReference type="Gene3D" id="6.10.250.940">
    <property type="match status" value="1"/>
</dbReference>
<dbReference type="PANTHER" id="PTHR11802:SF83">
    <property type="entry name" value="CARBOXYPEPTIDASE"/>
    <property type="match status" value="1"/>
</dbReference>
<evidence type="ECO:0000256" key="6">
    <source>
        <dbReference type="ARBA" id="ARBA00022801"/>
    </source>
</evidence>
<keyword evidence="5 9" id="KW-0732">Signal</keyword>
<keyword evidence="11" id="KW-1185">Reference proteome</keyword>
<comment type="subcellular location">
    <subcellularLocation>
        <location evidence="1">Secreted</location>
    </subcellularLocation>
</comment>
<evidence type="ECO:0000313" key="10">
    <source>
        <dbReference type="EMBL" id="GJN30548.1"/>
    </source>
</evidence>
<dbReference type="Pfam" id="PF00450">
    <property type="entry name" value="Peptidase_S10"/>
    <property type="match status" value="1"/>
</dbReference>
<evidence type="ECO:0000256" key="4">
    <source>
        <dbReference type="ARBA" id="ARBA00022645"/>
    </source>
</evidence>
<dbReference type="InterPro" id="IPR001563">
    <property type="entry name" value="Peptidase_S10"/>
</dbReference>
<gene>
    <name evidence="10" type="primary">gb18861</name>
    <name evidence="10" type="ORF">PR202_gb18861</name>
</gene>
<evidence type="ECO:0000256" key="3">
    <source>
        <dbReference type="ARBA" id="ARBA00022525"/>
    </source>
</evidence>
<dbReference type="FunFam" id="3.40.50.1820:FF:000030">
    <property type="entry name" value="Carboxypeptidase"/>
    <property type="match status" value="1"/>
</dbReference>
<evidence type="ECO:0000256" key="2">
    <source>
        <dbReference type="ARBA" id="ARBA00009431"/>
    </source>
</evidence>
<name>A0AAV5F7A3_ELECO</name>
<evidence type="ECO:0000256" key="7">
    <source>
        <dbReference type="ARBA" id="ARBA00023157"/>
    </source>
</evidence>
<dbReference type="GO" id="GO:0006508">
    <property type="term" value="P:proteolysis"/>
    <property type="evidence" value="ECO:0007669"/>
    <property type="project" value="UniProtKB-KW"/>
</dbReference>
<comment type="caution">
    <text evidence="10">The sequence shown here is derived from an EMBL/GenBank/DDBJ whole genome shotgun (WGS) entry which is preliminary data.</text>
</comment>
<keyword evidence="7" id="KW-1015">Disulfide bond</keyword>
<organism evidence="10 11">
    <name type="scientific">Eleusine coracana subsp. coracana</name>
    <dbReference type="NCBI Taxonomy" id="191504"/>
    <lineage>
        <taxon>Eukaryota</taxon>
        <taxon>Viridiplantae</taxon>
        <taxon>Streptophyta</taxon>
        <taxon>Embryophyta</taxon>
        <taxon>Tracheophyta</taxon>
        <taxon>Spermatophyta</taxon>
        <taxon>Magnoliopsida</taxon>
        <taxon>Liliopsida</taxon>
        <taxon>Poales</taxon>
        <taxon>Poaceae</taxon>
        <taxon>PACMAD clade</taxon>
        <taxon>Chloridoideae</taxon>
        <taxon>Cynodonteae</taxon>
        <taxon>Eleusininae</taxon>
        <taxon>Eleusine</taxon>
    </lineage>
</organism>
<accession>A0AAV5F7A3</accession>
<dbReference type="GO" id="GO:0004185">
    <property type="term" value="F:serine-type carboxypeptidase activity"/>
    <property type="evidence" value="ECO:0007669"/>
    <property type="project" value="UniProtKB-UniRule"/>
</dbReference>
<dbReference type="Gene3D" id="3.40.50.11320">
    <property type="match status" value="1"/>
</dbReference>
<dbReference type="InterPro" id="IPR018202">
    <property type="entry name" value="Ser_caboxypep_ser_AS"/>
</dbReference>
<keyword evidence="6 9" id="KW-0378">Hydrolase</keyword>
<dbReference type="PANTHER" id="PTHR11802">
    <property type="entry name" value="SERINE PROTEASE FAMILY S10 SERINE CARBOXYPEPTIDASE"/>
    <property type="match status" value="1"/>
</dbReference>
<dbReference type="FunFam" id="3.40.50.11320:FF:000002">
    <property type="entry name" value="Carboxypeptidase"/>
    <property type="match status" value="1"/>
</dbReference>
<protein>
    <recommendedName>
        <fullName evidence="9">Carboxypeptidase</fullName>
        <ecNumber evidence="9">3.4.16.-</ecNumber>
    </recommendedName>
</protein>
<comment type="similarity">
    <text evidence="2 9">Belongs to the peptidase S10 family.</text>
</comment>
<feature type="signal peptide" evidence="9">
    <location>
        <begin position="1"/>
        <end position="26"/>
    </location>
</feature>
<evidence type="ECO:0000256" key="5">
    <source>
        <dbReference type="ARBA" id="ARBA00022729"/>
    </source>
</evidence>
<proteinExistence type="inferred from homology"/>
<reference evidence="10" key="1">
    <citation type="journal article" date="2018" name="DNA Res.">
        <title>Multiple hybrid de novo genome assembly of finger millet, an orphan allotetraploid crop.</title>
        <authorList>
            <person name="Hatakeyama M."/>
            <person name="Aluri S."/>
            <person name="Balachadran M.T."/>
            <person name="Sivarajan S.R."/>
            <person name="Patrignani A."/>
            <person name="Gruter S."/>
            <person name="Poveda L."/>
            <person name="Shimizu-Inatsugi R."/>
            <person name="Baeten J."/>
            <person name="Francoijs K.J."/>
            <person name="Nataraja K.N."/>
            <person name="Reddy Y.A.N."/>
            <person name="Phadnis S."/>
            <person name="Ravikumar R.L."/>
            <person name="Schlapbach R."/>
            <person name="Sreeman S.M."/>
            <person name="Shimizu K.K."/>
        </authorList>
    </citation>
    <scope>NUCLEOTIDE SEQUENCE</scope>
</reference>
<dbReference type="GO" id="GO:0005773">
    <property type="term" value="C:vacuole"/>
    <property type="evidence" value="ECO:0007669"/>
    <property type="project" value="TreeGrafter"/>
</dbReference>
<feature type="chain" id="PRO_5043112856" description="Carboxypeptidase" evidence="9">
    <location>
        <begin position="27"/>
        <end position="460"/>
    </location>
</feature>
<dbReference type="PRINTS" id="PR00724">
    <property type="entry name" value="CRBOXYPTASEC"/>
</dbReference>
<keyword evidence="9" id="KW-0645">Protease</keyword>
<keyword evidence="8" id="KW-0325">Glycoprotein</keyword>
<sequence length="460" mass="50999">METANVRALCFFVAIVLSVLSRQSLAAGEGSKEADKITVLPGQPRDATVQQYSGYVNVDEKDGRTLFYYFVEAAADAAKRPLFLWLNGGPGCSSFGIGAFQEVGPYRVDTDGKSLCKNKYAWNSEGNILFLESPAGTGFSYAVNTEVYKTMGDNMTTRDTYTFLVKWMDRFPEYKGRDLFIIGESYAGHYVPEISTLILASKNPALNLKGIIIGNGILEFKEEQRTAYEYLWQRAFISDATHTLIAQNCKNPDETSPICDSAESAADSQLGNIDYLNIYAPKCYDKKVRPTASNCMDIADPCADVFVKAYLNDPKVKAAIHATAEMKKPWSRCSIGRYDLFHFGDSPKTMLPYLKDIISRGVRVWIFSGDLDSVVPVTATRHSMTKLGLPVVEEWRPWSSDGEQVAGYVIEYKGLMFATVRGSGHMVPIDQPQRGLFLFKSFVNGQTLPKAPAMPSQSSN</sequence>
<dbReference type="GO" id="GO:0005576">
    <property type="term" value="C:extracellular region"/>
    <property type="evidence" value="ECO:0007669"/>
    <property type="project" value="UniProtKB-SubCell"/>
</dbReference>
<dbReference type="SUPFAM" id="SSF53474">
    <property type="entry name" value="alpha/beta-Hydrolases"/>
    <property type="match status" value="1"/>
</dbReference>
<dbReference type="PROSITE" id="PS00131">
    <property type="entry name" value="CARBOXYPEPT_SER_SER"/>
    <property type="match status" value="1"/>
</dbReference>
<evidence type="ECO:0000256" key="8">
    <source>
        <dbReference type="ARBA" id="ARBA00023180"/>
    </source>
</evidence>
<dbReference type="PROSITE" id="PS00560">
    <property type="entry name" value="CARBOXYPEPT_SER_HIS"/>
    <property type="match status" value="1"/>
</dbReference>
<dbReference type="InterPro" id="IPR029058">
    <property type="entry name" value="AB_hydrolase_fold"/>
</dbReference>
<dbReference type="InterPro" id="IPR033124">
    <property type="entry name" value="Ser_caboxypep_his_AS"/>
</dbReference>
<dbReference type="EMBL" id="BQKI01000082">
    <property type="protein sequence ID" value="GJN30548.1"/>
    <property type="molecule type" value="Genomic_DNA"/>
</dbReference>
<evidence type="ECO:0000256" key="9">
    <source>
        <dbReference type="RuleBase" id="RU361156"/>
    </source>
</evidence>
<evidence type="ECO:0000313" key="11">
    <source>
        <dbReference type="Proteomes" id="UP001054889"/>
    </source>
</evidence>
<dbReference type="Proteomes" id="UP001054889">
    <property type="component" value="Unassembled WGS sequence"/>
</dbReference>
<reference evidence="10" key="2">
    <citation type="submission" date="2021-12" db="EMBL/GenBank/DDBJ databases">
        <title>Resequencing data analysis of finger millet.</title>
        <authorList>
            <person name="Hatakeyama M."/>
            <person name="Aluri S."/>
            <person name="Balachadran M.T."/>
            <person name="Sivarajan S.R."/>
            <person name="Poveda L."/>
            <person name="Shimizu-Inatsugi R."/>
            <person name="Schlapbach R."/>
            <person name="Sreeman S.M."/>
            <person name="Shimizu K.K."/>
        </authorList>
    </citation>
    <scope>NUCLEOTIDE SEQUENCE</scope>
</reference>
<dbReference type="EC" id="3.4.16.-" evidence="9"/>
<keyword evidence="4 9" id="KW-0121">Carboxypeptidase</keyword>
<dbReference type="AlphaFoldDB" id="A0AAV5F7A3"/>
<evidence type="ECO:0000256" key="1">
    <source>
        <dbReference type="ARBA" id="ARBA00004613"/>
    </source>
</evidence>